<keyword evidence="4" id="KW-0804">Transcription</keyword>
<evidence type="ECO:0000256" key="4">
    <source>
        <dbReference type="ARBA" id="ARBA00023163"/>
    </source>
</evidence>
<dbReference type="Pfam" id="PF00126">
    <property type="entry name" value="HTH_1"/>
    <property type="match status" value="1"/>
</dbReference>
<dbReference type="CDD" id="cd08422">
    <property type="entry name" value="PBP2_CrgA_like"/>
    <property type="match status" value="1"/>
</dbReference>
<dbReference type="InterPro" id="IPR005119">
    <property type="entry name" value="LysR_subst-bd"/>
</dbReference>
<accession>A0ABW0PP56</accession>
<name>A0ABW0PP56_9HYPH</name>
<dbReference type="InterPro" id="IPR000847">
    <property type="entry name" value="LysR_HTH_N"/>
</dbReference>
<evidence type="ECO:0000313" key="6">
    <source>
        <dbReference type="EMBL" id="MFC5514248.1"/>
    </source>
</evidence>
<keyword evidence="2" id="KW-0805">Transcription regulation</keyword>
<proteinExistence type="inferred from homology"/>
<dbReference type="EMBL" id="JBHSML010000001">
    <property type="protein sequence ID" value="MFC5514248.1"/>
    <property type="molecule type" value="Genomic_DNA"/>
</dbReference>
<dbReference type="InterPro" id="IPR058163">
    <property type="entry name" value="LysR-type_TF_proteobact-type"/>
</dbReference>
<keyword evidence="3" id="KW-0238">DNA-binding</keyword>
<dbReference type="InterPro" id="IPR036390">
    <property type="entry name" value="WH_DNA-bd_sf"/>
</dbReference>
<feature type="domain" description="HTH lysR-type" evidence="5">
    <location>
        <begin position="1"/>
        <end position="59"/>
    </location>
</feature>
<dbReference type="PROSITE" id="PS50931">
    <property type="entry name" value="HTH_LYSR"/>
    <property type="match status" value="1"/>
</dbReference>
<dbReference type="PANTHER" id="PTHR30537:SF5">
    <property type="entry name" value="HTH-TYPE TRANSCRIPTIONAL ACTIVATOR TTDR-RELATED"/>
    <property type="match status" value="1"/>
</dbReference>
<dbReference type="Pfam" id="PF03466">
    <property type="entry name" value="LysR_substrate"/>
    <property type="match status" value="1"/>
</dbReference>
<dbReference type="Proteomes" id="UP001596150">
    <property type="component" value="Unassembled WGS sequence"/>
</dbReference>
<dbReference type="Gene3D" id="1.10.10.10">
    <property type="entry name" value="Winged helix-like DNA-binding domain superfamily/Winged helix DNA-binding domain"/>
    <property type="match status" value="1"/>
</dbReference>
<dbReference type="SUPFAM" id="SSF53850">
    <property type="entry name" value="Periplasmic binding protein-like II"/>
    <property type="match status" value="1"/>
</dbReference>
<comment type="caution">
    <text evidence="6">The sequence shown here is derived from an EMBL/GenBank/DDBJ whole genome shotgun (WGS) entry which is preliminary data.</text>
</comment>
<reference evidence="7" key="1">
    <citation type="journal article" date="2019" name="Int. J. Syst. Evol. Microbiol.">
        <title>The Global Catalogue of Microorganisms (GCM) 10K type strain sequencing project: providing services to taxonomists for standard genome sequencing and annotation.</title>
        <authorList>
            <consortium name="The Broad Institute Genomics Platform"/>
            <consortium name="The Broad Institute Genome Sequencing Center for Infectious Disease"/>
            <person name="Wu L."/>
            <person name="Ma J."/>
        </authorList>
    </citation>
    <scope>NUCLEOTIDE SEQUENCE [LARGE SCALE GENOMIC DNA]</scope>
    <source>
        <strain evidence="7">KACC 12633</strain>
    </source>
</reference>
<evidence type="ECO:0000256" key="1">
    <source>
        <dbReference type="ARBA" id="ARBA00009437"/>
    </source>
</evidence>
<dbReference type="PANTHER" id="PTHR30537">
    <property type="entry name" value="HTH-TYPE TRANSCRIPTIONAL REGULATOR"/>
    <property type="match status" value="1"/>
</dbReference>
<gene>
    <name evidence="6" type="ORF">ACFPP9_00580</name>
</gene>
<protein>
    <submittedName>
        <fullName evidence="6">LysR substrate-binding domain-containing protein</fullName>
    </submittedName>
</protein>
<dbReference type="SUPFAM" id="SSF46785">
    <property type="entry name" value="Winged helix' DNA-binding domain"/>
    <property type="match status" value="1"/>
</dbReference>
<dbReference type="Gene3D" id="3.40.190.290">
    <property type="match status" value="1"/>
</dbReference>
<evidence type="ECO:0000313" key="7">
    <source>
        <dbReference type="Proteomes" id="UP001596150"/>
    </source>
</evidence>
<organism evidence="6 7">
    <name type="scientific">Kaistia terrae</name>
    <dbReference type="NCBI Taxonomy" id="537017"/>
    <lineage>
        <taxon>Bacteria</taxon>
        <taxon>Pseudomonadati</taxon>
        <taxon>Pseudomonadota</taxon>
        <taxon>Alphaproteobacteria</taxon>
        <taxon>Hyphomicrobiales</taxon>
        <taxon>Kaistiaceae</taxon>
        <taxon>Kaistia</taxon>
    </lineage>
</organism>
<evidence type="ECO:0000256" key="3">
    <source>
        <dbReference type="ARBA" id="ARBA00023125"/>
    </source>
</evidence>
<comment type="similarity">
    <text evidence="1">Belongs to the LysR transcriptional regulatory family.</text>
</comment>
<dbReference type="InterPro" id="IPR036388">
    <property type="entry name" value="WH-like_DNA-bd_sf"/>
</dbReference>
<evidence type="ECO:0000259" key="5">
    <source>
        <dbReference type="PROSITE" id="PS50931"/>
    </source>
</evidence>
<keyword evidence="7" id="KW-1185">Reference proteome</keyword>
<evidence type="ECO:0000256" key="2">
    <source>
        <dbReference type="ARBA" id="ARBA00023015"/>
    </source>
</evidence>
<dbReference type="PRINTS" id="PR00039">
    <property type="entry name" value="HTHLYSR"/>
</dbReference>
<dbReference type="RefSeq" id="WP_266344869.1">
    <property type="nucleotide sequence ID" value="NZ_JAPKNH010000006.1"/>
</dbReference>
<sequence length="301" mass="31908">MDRFSTWQMFVRVVELGSFTRAAKELGLGQPAVSKQIAALEADLGTQLLSRTSRGFHPTAAGLDLYNSAVRLLGDVQETESRVRGASRGPAGLVRVAMPPALGRLYIIPRLPSFFAQFPEVTVEFSVSQRRVDLIQDGVDVALRVGALSASSLTARRIGSMQMITVATPAYLAAHGTPTTPGELVRHNLITGQTDGAALAWQFKSEDGPATIVPSGTIRSNDGEDLRAAVLAGLGILHGPSALFHADIQAGTLVQILGTFAPDAVPIQAVSASGRKMVHRVRVFVDFLAATFSAEPGLRSN</sequence>